<comment type="caution">
    <text evidence="3">The sequence shown here is derived from an EMBL/GenBank/DDBJ whole genome shotgun (WGS) entry which is preliminary data.</text>
</comment>
<dbReference type="PANTHER" id="PTHR42069:SF1">
    <property type="entry name" value="MARVEL DOMAIN-CONTAINING PROTEIN"/>
    <property type="match status" value="1"/>
</dbReference>
<keyword evidence="4" id="KW-1185">Reference proteome</keyword>
<evidence type="ECO:0000313" key="4">
    <source>
        <dbReference type="Proteomes" id="UP001172673"/>
    </source>
</evidence>
<evidence type="ECO:0000256" key="2">
    <source>
        <dbReference type="SAM" id="Phobius"/>
    </source>
</evidence>
<feature type="transmembrane region" description="Helical" evidence="2">
    <location>
        <begin position="124"/>
        <end position="147"/>
    </location>
</feature>
<feature type="transmembrane region" description="Helical" evidence="2">
    <location>
        <begin position="75"/>
        <end position="96"/>
    </location>
</feature>
<keyword evidence="2" id="KW-0472">Membrane</keyword>
<protein>
    <submittedName>
        <fullName evidence="3">Uncharacterized protein</fullName>
    </submittedName>
</protein>
<keyword evidence="2" id="KW-0812">Transmembrane</keyword>
<feature type="transmembrane region" description="Helical" evidence="2">
    <location>
        <begin position="222"/>
        <end position="243"/>
    </location>
</feature>
<evidence type="ECO:0000256" key="1">
    <source>
        <dbReference type="SAM" id="MobiDB-lite"/>
    </source>
</evidence>
<dbReference type="Proteomes" id="UP001172673">
    <property type="component" value="Unassembled WGS sequence"/>
</dbReference>
<dbReference type="EMBL" id="JAPDRK010000028">
    <property type="protein sequence ID" value="KAJ9602216.1"/>
    <property type="molecule type" value="Genomic_DNA"/>
</dbReference>
<dbReference type="AlphaFoldDB" id="A0AA38WW40"/>
<sequence length="266" mass="30515">MNPHQSSYEPFRHTQDRYDADRHMDASTDDETLLKQEDYARQHHILNQPRSQSGRLHNDRAPHARFQTIRTVFRVLSLVLAITILGIQAYSVYIWLKTRNQSTRHQRTGFQTRIWAVIDPWPTWVMLGAAVAAVVVHFIAFGSLCGCCQSARRGVSHVWGVYLSSSLLLAAWIAALVYFKVVDSMGDKKKNWDLWSWSCHKRSTSDKHGEVAWNALCIENNYTFYATIIIVLLEGLGLVLFMASQHGANMNMPTMKVPKFSGYRRM</sequence>
<name>A0AA38WW40_9EURO</name>
<reference evidence="3" key="1">
    <citation type="submission" date="2022-10" db="EMBL/GenBank/DDBJ databases">
        <title>Culturing micro-colonial fungi from biological soil crusts in the Mojave desert and describing Neophaeococcomyces mojavensis, and introducing the new genera and species Taxawa tesnikishii.</title>
        <authorList>
            <person name="Kurbessoian T."/>
            <person name="Stajich J.E."/>
        </authorList>
    </citation>
    <scope>NUCLEOTIDE SEQUENCE</scope>
    <source>
        <strain evidence="3">TK_41</strain>
    </source>
</reference>
<organism evidence="3 4">
    <name type="scientific">Cladophialophora chaetospira</name>
    <dbReference type="NCBI Taxonomy" id="386627"/>
    <lineage>
        <taxon>Eukaryota</taxon>
        <taxon>Fungi</taxon>
        <taxon>Dikarya</taxon>
        <taxon>Ascomycota</taxon>
        <taxon>Pezizomycotina</taxon>
        <taxon>Eurotiomycetes</taxon>
        <taxon>Chaetothyriomycetidae</taxon>
        <taxon>Chaetothyriales</taxon>
        <taxon>Herpotrichiellaceae</taxon>
        <taxon>Cladophialophora</taxon>
    </lineage>
</organism>
<feature type="region of interest" description="Disordered" evidence="1">
    <location>
        <begin position="1"/>
        <end position="22"/>
    </location>
</feature>
<feature type="transmembrane region" description="Helical" evidence="2">
    <location>
        <begin position="159"/>
        <end position="179"/>
    </location>
</feature>
<proteinExistence type="predicted"/>
<feature type="compositionally biased region" description="Basic and acidic residues" evidence="1">
    <location>
        <begin position="10"/>
        <end position="22"/>
    </location>
</feature>
<accession>A0AA38WW40</accession>
<evidence type="ECO:0000313" key="3">
    <source>
        <dbReference type="EMBL" id="KAJ9602216.1"/>
    </source>
</evidence>
<gene>
    <name evidence="3" type="ORF">H2200_013336</name>
</gene>
<keyword evidence="2" id="KW-1133">Transmembrane helix</keyword>
<dbReference type="PANTHER" id="PTHR42069">
    <property type="entry name" value="HYPHAL ANASTAMOSIS-8 PROTEIN"/>
    <property type="match status" value="1"/>
</dbReference>